<proteinExistence type="predicted"/>
<keyword evidence="2" id="KW-1185">Reference proteome</keyword>
<gene>
    <name evidence="1" type="ORF">LXT13_14195</name>
</gene>
<evidence type="ECO:0000313" key="2">
    <source>
        <dbReference type="Proteomes" id="UP001200741"/>
    </source>
</evidence>
<name>A0ABS8XXV5_9BURK</name>
<reference evidence="1 2" key="1">
    <citation type="submission" date="2021-12" db="EMBL/GenBank/DDBJ databases">
        <title>Genome seq of P8.</title>
        <authorList>
            <person name="Seo T."/>
        </authorList>
    </citation>
    <scope>NUCLEOTIDE SEQUENCE [LARGE SCALE GENOMIC DNA]</scope>
    <source>
        <strain evidence="1 2">P8</strain>
    </source>
</reference>
<organism evidence="1 2">
    <name type="scientific">Pelomonas cellulosilytica</name>
    <dbReference type="NCBI Taxonomy" id="2906762"/>
    <lineage>
        <taxon>Bacteria</taxon>
        <taxon>Pseudomonadati</taxon>
        <taxon>Pseudomonadota</taxon>
        <taxon>Betaproteobacteria</taxon>
        <taxon>Burkholderiales</taxon>
        <taxon>Sphaerotilaceae</taxon>
        <taxon>Roseateles</taxon>
    </lineage>
</organism>
<evidence type="ECO:0000313" key="1">
    <source>
        <dbReference type="EMBL" id="MCE4555554.1"/>
    </source>
</evidence>
<dbReference type="EMBL" id="JAJTWU010000005">
    <property type="protein sequence ID" value="MCE4555554.1"/>
    <property type="molecule type" value="Genomic_DNA"/>
</dbReference>
<dbReference type="Proteomes" id="UP001200741">
    <property type="component" value="Unassembled WGS sequence"/>
</dbReference>
<sequence length="56" mass="6317">MSETSSFASNPPSVQIQTFRLNRVFDVKRDPIAREPATAPSPFICPARLAWRLETL</sequence>
<protein>
    <recommendedName>
        <fullName evidence="3">ABC transporter ATP-binding protein</fullName>
    </recommendedName>
</protein>
<accession>A0ABS8XXV5</accession>
<dbReference type="RefSeq" id="WP_233372566.1">
    <property type="nucleotide sequence ID" value="NZ_JAJTWU010000005.1"/>
</dbReference>
<comment type="caution">
    <text evidence="1">The sequence shown here is derived from an EMBL/GenBank/DDBJ whole genome shotgun (WGS) entry which is preliminary data.</text>
</comment>
<evidence type="ECO:0008006" key="3">
    <source>
        <dbReference type="Google" id="ProtNLM"/>
    </source>
</evidence>